<dbReference type="InterPro" id="IPR032466">
    <property type="entry name" value="Metal_Hydrolase"/>
</dbReference>
<dbReference type="EMBL" id="CAEZSR010000198">
    <property type="protein sequence ID" value="CAB4587070.1"/>
    <property type="molecule type" value="Genomic_DNA"/>
</dbReference>
<dbReference type="SUPFAM" id="SSF51338">
    <property type="entry name" value="Composite domain of metallo-dependent hydrolases"/>
    <property type="match status" value="1"/>
</dbReference>
<dbReference type="SUPFAM" id="SSF51556">
    <property type="entry name" value="Metallo-dependent hydrolases"/>
    <property type="match status" value="1"/>
</dbReference>
<gene>
    <name evidence="2" type="ORF">UFOPK1493_03501</name>
</gene>
<name>A0A6J6FEK2_9ZZZZ</name>
<accession>A0A6J6FEK2</accession>
<sequence>MAHDVVIRGGTIVDGTGAPAFTGDVAIDISSDVSSGGGRIAAVGGSLEGRTVIDAAGAIVAPGWVDVHTHFDGQVTWDDELDPSFSNGVTSLVMGNCGVGFAPCPPGGEQTLIELMEGVEDIPGTALYEGVPWGRWSSFPEYLDFLATRSYAMDVGAQVPHGAVRFAVMGDRGVRNEDATDDDIREMRRIAAEAAAAGALGFSTSRTIFHRSIDGGAVPGTYATEQELLEIARGVAEGGGGVFEAITSSSIGAMEGLGGERFSQEHELQLLDVISRATGLNVTFTTAQTRDYPEAWREVLAFAQTRNATGSHLYPQVASRPIGIMSSLAGYHPFMRRRAYLDLAHLPTAERARVMREPAVKQAILHGDDVPPARTGSMEALYLGLQMATPMMFALDDVVDYEPGPELTFAALAAAAGVDPLERMYDFLCDGEGAGVAALLGAGYVDGNLDAMREMLTSPVTVTGLADAGAHVKLICDGSAPSTQLTLWTRDRTRGATIPLEFVVEKQTRRNARLYGLRDRGTLEVGMRADVNVIDLDRLTVRRPVAHADLPAGGFRFLQPVEGYVATFVNGVQTRSHDTDTGARPGRLLRRP</sequence>
<dbReference type="InterPro" id="IPR011059">
    <property type="entry name" value="Metal-dep_hydrolase_composite"/>
</dbReference>
<dbReference type="Gene3D" id="2.30.40.10">
    <property type="entry name" value="Urease, subunit C, domain 1"/>
    <property type="match status" value="1"/>
</dbReference>
<protein>
    <submittedName>
        <fullName evidence="2">Unannotated protein</fullName>
    </submittedName>
</protein>
<dbReference type="InterPro" id="IPR050378">
    <property type="entry name" value="Metallo-dep_Hydrolases_sf"/>
</dbReference>
<dbReference type="Pfam" id="PF07969">
    <property type="entry name" value="Amidohydro_3"/>
    <property type="match status" value="1"/>
</dbReference>
<dbReference type="PANTHER" id="PTHR11647">
    <property type="entry name" value="HYDRANTOINASE/DIHYDROPYRIMIDINASE FAMILY MEMBER"/>
    <property type="match status" value="1"/>
</dbReference>
<evidence type="ECO:0000259" key="1">
    <source>
        <dbReference type="Pfam" id="PF07969"/>
    </source>
</evidence>
<dbReference type="Gene3D" id="3.20.20.140">
    <property type="entry name" value="Metal-dependent hydrolases"/>
    <property type="match status" value="2"/>
</dbReference>
<proteinExistence type="predicted"/>
<dbReference type="AlphaFoldDB" id="A0A6J6FEK2"/>
<dbReference type="PANTHER" id="PTHR11647:SF1">
    <property type="entry name" value="COLLAPSIN RESPONSE MEDIATOR PROTEIN"/>
    <property type="match status" value="1"/>
</dbReference>
<evidence type="ECO:0000313" key="2">
    <source>
        <dbReference type="EMBL" id="CAB4587070.1"/>
    </source>
</evidence>
<dbReference type="GO" id="GO:0016812">
    <property type="term" value="F:hydrolase activity, acting on carbon-nitrogen (but not peptide) bonds, in cyclic amides"/>
    <property type="evidence" value="ECO:0007669"/>
    <property type="project" value="TreeGrafter"/>
</dbReference>
<feature type="domain" description="Amidohydrolase 3" evidence="1">
    <location>
        <begin position="52"/>
        <end position="573"/>
    </location>
</feature>
<reference evidence="2" key="1">
    <citation type="submission" date="2020-05" db="EMBL/GenBank/DDBJ databases">
        <authorList>
            <person name="Chiriac C."/>
            <person name="Salcher M."/>
            <person name="Ghai R."/>
            <person name="Kavagutti S V."/>
        </authorList>
    </citation>
    <scope>NUCLEOTIDE SEQUENCE</scope>
</reference>
<organism evidence="2">
    <name type="scientific">freshwater metagenome</name>
    <dbReference type="NCBI Taxonomy" id="449393"/>
    <lineage>
        <taxon>unclassified sequences</taxon>
        <taxon>metagenomes</taxon>
        <taxon>ecological metagenomes</taxon>
    </lineage>
</organism>
<dbReference type="GO" id="GO:0005829">
    <property type="term" value="C:cytosol"/>
    <property type="evidence" value="ECO:0007669"/>
    <property type="project" value="TreeGrafter"/>
</dbReference>
<dbReference type="InterPro" id="IPR013108">
    <property type="entry name" value="Amidohydro_3"/>
</dbReference>